<evidence type="ECO:0000256" key="8">
    <source>
        <dbReference type="SAM" id="SignalP"/>
    </source>
</evidence>
<evidence type="ECO:0000256" key="2">
    <source>
        <dbReference type="ARBA" id="ARBA00023136"/>
    </source>
</evidence>
<dbReference type="InterPro" id="IPR051275">
    <property type="entry name" value="Cell_adhesion_signaling"/>
</dbReference>
<dbReference type="SUPFAM" id="SSF49265">
    <property type="entry name" value="Fibronectin type III"/>
    <property type="match status" value="1"/>
</dbReference>
<dbReference type="GeneID" id="111099563"/>
<dbReference type="SUPFAM" id="SSF48726">
    <property type="entry name" value="Immunoglobulin"/>
    <property type="match status" value="4"/>
</dbReference>
<evidence type="ECO:0000313" key="12">
    <source>
        <dbReference type="RefSeq" id="XP_022286585.1"/>
    </source>
</evidence>
<feature type="chain" id="PRO_5044665795" evidence="8">
    <location>
        <begin position="26"/>
        <end position="759"/>
    </location>
</feature>
<keyword evidence="2 7" id="KW-0472">Membrane</keyword>
<dbReference type="GO" id="GO:0098609">
    <property type="term" value="P:cell-cell adhesion"/>
    <property type="evidence" value="ECO:0007669"/>
    <property type="project" value="TreeGrafter"/>
</dbReference>
<dbReference type="Pfam" id="PF08205">
    <property type="entry name" value="C2-set_2"/>
    <property type="match status" value="1"/>
</dbReference>
<dbReference type="PANTHER" id="PTHR11640:SF31">
    <property type="entry name" value="IRREGULAR CHIASM C-ROUGHEST PROTEIN-RELATED"/>
    <property type="match status" value="1"/>
</dbReference>
<dbReference type="SMART" id="SM00060">
    <property type="entry name" value="FN3"/>
    <property type="match status" value="1"/>
</dbReference>
<evidence type="ECO:0000259" key="9">
    <source>
        <dbReference type="PROSITE" id="PS50835"/>
    </source>
</evidence>
<dbReference type="Pfam" id="PF13927">
    <property type="entry name" value="Ig_3"/>
    <property type="match status" value="1"/>
</dbReference>
<evidence type="ECO:0000256" key="7">
    <source>
        <dbReference type="SAM" id="Phobius"/>
    </source>
</evidence>
<keyword evidence="3" id="KW-1015">Disulfide bond</keyword>
<dbReference type="OrthoDB" id="10039395at2759"/>
<proteinExistence type="predicted"/>
<dbReference type="PANTHER" id="PTHR11640">
    <property type="entry name" value="NEPHRIN"/>
    <property type="match status" value="1"/>
</dbReference>
<feature type="domain" description="Ig-like" evidence="9">
    <location>
        <begin position="132"/>
        <end position="222"/>
    </location>
</feature>
<keyword evidence="5" id="KW-0393">Immunoglobulin domain</keyword>
<feature type="region of interest" description="Disordered" evidence="6">
    <location>
        <begin position="711"/>
        <end position="759"/>
    </location>
</feature>
<dbReference type="InterPro" id="IPR007110">
    <property type="entry name" value="Ig-like_dom"/>
</dbReference>
<dbReference type="InterPro" id="IPR013783">
    <property type="entry name" value="Ig-like_fold"/>
</dbReference>
<evidence type="ECO:0000256" key="6">
    <source>
        <dbReference type="SAM" id="MobiDB-lite"/>
    </source>
</evidence>
<evidence type="ECO:0000259" key="10">
    <source>
        <dbReference type="PROSITE" id="PS50853"/>
    </source>
</evidence>
<feature type="domain" description="Fibronectin type-III" evidence="10">
    <location>
        <begin position="506"/>
        <end position="602"/>
    </location>
</feature>
<dbReference type="InterPro" id="IPR003598">
    <property type="entry name" value="Ig_sub2"/>
</dbReference>
<dbReference type="GO" id="GO:0005911">
    <property type="term" value="C:cell-cell junction"/>
    <property type="evidence" value="ECO:0007669"/>
    <property type="project" value="TreeGrafter"/>
</dbReference>
<keyword evidence="7" id="KW-0812">Transmembrane</keyword>
<dbReference type="SMART" id="SM00409">
    <property type="entry name" value="IG"/>
    <property type="match status" value="4"/>
</dbReference>
<feature type="domain" description="Ig-like" evidence="9">
    <location>
        <begin position="234"/>
        <end position="317"/>
    </location>
</feature>
<feature type="transmembrane region" description="Helical" evidence="7">
    <location>
        <begin position="610"/>
        <end position="632"/>
    </location>
</feature>
<keyword evidence="11" id="KW-1185">Reference proteome</keyword>
<keyword evidence="4" id="KW-0325">Glycoprotein</keyword>
<dbReference type="GO" id="GO:0005886">
    <property type="term" value="C:plasma membrane"/>
    <property type="evidence" value="ECO:0007669"/>
    <property type="project" value="TreeGrafter"/>
</dbReference>
<evidence type="ECO:0000313" key="11">
    <source>
        <dbReference type="Proteomes" id="UP000694844"/>
    </source>
</evidence>
<comment type="subcellular location">
    <subcellularLocation>
        <location evidence="1">Membrane</location>
        <topology evidence="1">Single-pass type I membrane protein</topology>
    </subcellularLocation>
</comment>
<dbReference type="PROSITE" id="PS50853">
    <property type="entry name" value="FN3"/>
    <property type="match status" value="1"/>
</dbReference>
<name>A0A8B8A530_CRAVI</name>
<feature type="signal peptide" evidence="8">
    <location>
        <begin position="1"/>
        <end position="25"/>
    </location>
</feature>
<dbReference type="GO" id="GO:0050839">
    <property type="term" value="F:cell adhesion molecule binding"/>
    <property type="evidence" value="ECO:0007669"/>
    <property type="project" value="TreeGrafter"/>
</dbReference>
<dbReference type="InterPro" id="IPR036116">
    <property type="entry name" value="FN3_sf"/>
</dbReference>
<gene>
    <name evidence="12 13" type="primary">LOC111099563</name>
</gene>
<feature type="compositionally biased region" description="Polar residues" evidence="6">
    <location>
        <begin position="729"/>
        <end position="759"/>
    </location>
</feature>
<protein>
    <submittedName>
        <fullName evidence="12 13">Hemicentin-1-like isoform X1</fullName>
    </submittedName>
</protein>
<dbReference type="InterPro" id="IPR003961">
    <property type="entry name" value="FN3_dom"/>
</dbReference>
<evidence type="ECO:0000256" key="1">
    <source>
        <dbReference type="ARBA" id="ARBA00004479"/>
    </source>
</evidence>
<keyword evidence="7" id="KW-1133">Transmembrane helix</keyword>
<dbReference type="CDD" id="cd00063">
    <property type="entry name" value="FN3"/>
    <property type="match status" value="1"/>
</dbReference>
<evidence type="ECO:0000313" key="13">
    <source>
        <dbReference type="RefSeq" id="XP_022286586.1"/>
    </source>
</evidence>
<dbReference type="InterPro" id="IPR036179">
    <property type="entry name" value="Ig-like_dom_sf"/>
</dbReference>
<sequence>MLLGLDQLIYYACLFVLCTVRNTAGITLTVIPSNDVAENQTVTLQCELDPNPIPPIIVSFSVKSSTLCQLEPSNGVCRNTTDSCRIIYNAFCPSETRYSIQVNVTRAWSGASVVCRTVYEQSNKVVFSVKVPVTSVTLTPRPITLIAGQQMNLTCTTSSSYPSATVTWYKASSDITNQSISTIQDDLGLLRTISSLRSRVVKEDNGKQVLCRASNTPGKTVSSIIQILNVMYKPEVRSSSSSLYRVREGQTATLDCEVNDANPNTSIIWRWIKMDSSNTVLHNGPNYTISNIQRGRSGSYNCTASNTVGTSEAATITVDVLYAPSIEEGEVIVVNENERILLRREISSNPLANVSWYDGPRLLKSEIAVSTTTFMIEKTRCTDTKNFTLTASNALLMNVTSFAELRVNCRPIPDVRNHTIWVDEDIIFSFSTKIIAYPEPRYALLFENGLQPNGFRYSMTRNTVNNFTLYFYKTTVQQTDYGTYNLHINNTFGETTVYVNVLPQRKPNAPVIDKVSCKVRNAQIQWASSYNGGAIQTFIALATIGQQTVSRSEFSCDKGESKIHSTHLQNLQPSTKYAFYIVAQNKHGNSSSKKRECKTLDDETNNQIPVVAGSTLGSLGLVALILVSMIVLHKRYRCIIKWENRARNLNYFRGKESPKTEKETHYTTIAEQENNERSLYDELTQNRDQYESVLMKDREGDDVKMYEQLQKNENVDKQLPVDAKKNDNKATGSTTPLHEQPSQGTASEYSEYTNTSFTE</sequence>
<dbReference type="InterPro" id="IPR003599">
    <property type="entry name" value="Ig_sub"/>
</dbReference>
<dbReference type="PROSITE" id="PS50835">
    <property type="entry name" value="IG_LIKE"/>
    <property type="match status" value="2"/>
</dbReference>
<keyword evidence="8" id="KW-0732">Signal</keyword>
<dbReference type="SMART" id="SM00408">
    <property type="entry name" value="IGc2"/>
    <property type="match status" value="2"/>
</dbReference>
<dbReference type="RefSeq" id="XP_022286586.1">
    <property type="nucleotide sequence ID" value="XM_022430878.1"/>
</dbReference>
<evidence type="ECO:0000256" key="4">
    <source>
        <dbReference type="ARBA" id="ARBA00023180"/>
    </source>
</evidence>
<dbReference type="Proteomes" id="UP000694844">
    <property type="component" value="Chromosome 6"/>
</dbReference>
<dbReference type="Gene3D" id="2.60.40.10">
    <property type="entry name" value="Immunoglobulins"/>
    <property type="match status" value="4"/>
</dbReference>
<evidence type="ECO:0000256" key="5">
    <source>
        <dbReference type="ARBA" id="ARBA00023319"/>
    </source>
</evidence>
<organism evidence="11 13">
    <name type="scientific">Crassostrea virginica</name>
    <name type="common">Eastern oyster</name>
    <dbReference type="NCBI Taxonomy" id="6565"/>
    <lineage>
        <taxon>Eukaryota</taxon>
        <taxon>Metazoa</taxon>
        <taxon>Spiralia</taxon>
        <taxon>Lophotrochozoa</taxon>
        <taxon>Mollusca</taxon>
        <taxon>Bivalvia</taxon>
        <taxon>Autobranchia</taxon>
        <taxon>Pteriomorphia</taxon>
        <taxon>Ostreida</taxon>
        <taxon>Ostreoidea</taxon>
        <taxon>Ostreidae</taxon>
        <taxon>Crassostrea</taxon>
    </lineage>
</organism>
<dbReference type="AlphaFoldDB" id="A0A8B8A530"/>
<evidence type="ECO:0000256" key="3">
    <source>
        <dbReference type="ARBA" id="ARBA00023157"/>
    </source>
</evidence>
<dbReference type="InterPro" id="IPR013162">
    <property type="entry name" value="CD80_C2-set"/>
</dbReference>
<dbReference type="KEGG" id="cvn:111099563"/>
<reference evidence="12 13" key="1">
    <citation type="submission" date="2025-04" db="UniProtKB">
        <authorList>
            <consortium name="RefSeq"/>
        </authorList>
    </citation>
    <scope>IDENTIFICATION</scope>
    <source>
        <tissue evidence="12 13">Whole sample</tissue>
    </source>
</reference>
<dbReference type="RefSeq" id="XP_022286585.1">
    <property type="nucleotide sequence ID" value="XM_022430877.1"/>
</dbReference>
<accession>A0A8B8A530</accession>